<protein>
    <recommendedName>
        <fullName evidence="4">CSC1/OSCA1-like 7TM region domain-containing protein</fullName>
    </recommendedName>
</protein>
<organism evidence="2 3">
    <name type="scientific">Rhizopogon vesiculosus</name>
    <dbReference type="NCBI Taxonomy" id="180088"/>
    <lineage>
        <taxon>Eukaryota</taxon>
        <taxon>Fungi</taxon>
        <taxon>Dikarya</taxon>
        <taxon>Basidiomycota</taxon>
        <taxon>Agaricomycotina</taxon>
        <taxon>Agaricomycetes</taxon>
        <taxon>Agaricomycetidae</taxon>
        <taxon>Boletales</taxon>
        <taxon>Suillineae</taxon>
        <taxon>Rhizopogonaceae</taxon>
        <taxon>Rhizopogon</taxon>
    </lineage>
</organism>
<evidence type="ECO:0000313" key="3">
    <source>
        <dbReference type="Proteomes" id="UP000183567"/>
    </source>
</evidence>
<gene>
    <name evidence="2" type="ORF">AZE42_06956</name>
</gene>
<reference evidence="2 3" key="1">
    <citation type="submission" date="2016-03" db="EMBL/GenBank/DDBJ databases">
        <title>Comparative genomics of the ectomycorrhizal sister species Rhizopogon vinicolor and Rhizopogon vesiculosus (Basidiomycota: Boletales) reveals a divergence of the mating type B locus.</title>
        <authorList>
            <person name="Mujic A.B."/>
            <person name="Kuo A."/>
            <person name="Tritt A."/>
            <person name="Lipzen A."/>
            <person name="Chen C."/>
            <person name="Johnson J."/>
            <person name="Sharma A."/>
            <person name="Barry K."/>
            <person name="Grigoriev I.V."/>
            <person name="Spatafora J.W."/>
        </authorList>
    </citation>
    <scope>NUCLEOTIDE SEQUENCE [LARGE SCALE GENOMIC DNA]</scope>
    <source>
        <strain evidence="2 3">AM-OR11-056</strain>
    </source>
</reference>
<accession>A0A1J8PI41</accession>
<sequence length="76" mass="8669">MQLSTVSQSLQTRPKLHFAFIAVATSAYVLLNIPLIIFAPLLYLQVTPWLALKGSYDRHRVPELHSLRTARNEQHS</sequence>
<evidence type="ECO:0000313" key="2">
    <source>
        <dbReference type="EMBL" id="OJA08629.1"/>
    </source>
</evidence>
<comment type="caution">
    <text evidence="2">The sequence shown here is derived from an EMBL/GenBank/DDBJ whole genome shotgun (WGS) entry which is preliminary data.</text>
</comment>
<dbReference type="AlphaFoldDB" id="A0A1J8PI41"/>
<keyword evidence="1" id="KW-1133">Transmembrane helix</keyword>
<dbReference type="EMBL" id="LVVM01006242">
    <property type="protein sequence ID" value="OJA08629.1"/>
    <property type="molecule type" value="Genomic_DNA"/>
</dbReference>
<proteinExistence type="predicted"/>
<evidence type="ECO:0000256" key="1">
    <source>
        <dbReference type="SAM" id="Phobius"/>
    </source>
</evidence>
<keyword evidence="1" id="KW-0812">Transmembrane</keyword>
<evidence type="ECO:0008006" key="4">
    <source>
        <dbReference type="Google" id="ProtNLM"/>
    </source>
</evidence>
<dbReference type="Proteomes" id="UP000183567">
    <property type="component" value="Unassembled WGS sequence"/>
</dbReference>
<name>A0A1J8PI41_9AGAM</name>
<keyword evidence="1" id="KW-0472">Membrane</keyword>
<feature type="transmembrane region" description="Helical" evidence="1">
    <location>
        <begin position="20"/>
        <end position="44"/>
    </location>
</feature>
<keyword evidence="3" id="KW-1185">Reference proteome</keyword>